<dbReference type="GO" id="GO:0004308">
    <property type="term" value="F:exo-alpha-sialidase activity"/>
    <property type="evidence" value="ECO:0007669"/>
    <property type="project" value="InterPro"/>
</dbReference>
<feature type="region of interest" description="Disordered" evidence="1">
    <location>
        <begin position="124"/>
        <end position="191"/>
    </location>
</feature>
<dbReference type="InterPro" id="IPR021287">
    <property type="entry name" value="Trans-sialidase_CS"/>
</dbReference>
<feature type="non-terminal residue" evidence="3">
    <location>
        <position position="211"/>
    </location>
</feature>
<protein>
    <submittedName>
        <fullName evidence="3">Trans-sialidase, putative</fullName>
    </submittedName>
</protein>
<dbReference type="AlphaFoldDB" id="K2ML68"/>
<comment type="caution">
    <text evidence="3">The sequence shown here is derived from an EMBL/GenBank/DDBJ whole genome shotgun (WGS) entry which is preliminary data.</text>
</comment>
<dbReference type="EMBL" id="AHKC01020686">
    <property type="protein sequence ID" value="EKF26444.1"/>
    <property type="molecule type" value="Genomic_DNA"/>
</dbReference>
<evidence type="ECO:0000256" key="1">
    <source>
        <dbReference type="SAM" id="MobiDB-lite"/>
    </source>
</evidence>
<dbReference type="InterPro" id="IPR013320">
    <property type="entry name" value="ConA-like_dom_sf"/>
</dbReference>
<feature type="non-terminal residue" evidence="3">
    <location>
        <position position="1"/>
    </location>
</feature>
<gene>
    <name evidence="3" type="ORF">MOQ_009860</name>
</gene>
<accession>K2ML68</accession>
<evidence type="ECO:0000313" key="4">
    <source>
        <dbReference type="Proteomes" id="UP000007350"/>
    </source>
</evidence>
<dbReference type="SUPFAM" id="SSF49899">
    <property type="entry name" value="Concanavalin A-like lectins/glucanases"/>
    <property type="match status" value="1"/>
</dbReference>
<feature type="domain" description="Trans-sialidase C-terminal" evidence="2">
    <location>
        <begin position="1"/>
        <end position="120"/>
    </location>
</feature>
<dbReference type="Proteomes" id="UP000007350">
    <property type="component" value="Unassembled WGS sequence"/>
</dbReference>
<dbReference type="InterPro" id="IPR008377">
    <property type="entry name" value="Sialidase_trypan"/>
</dbReference>
<dbReference type="Gene3D" id="2.60.120.200">
    <property type="match status" value="1"/>
</dbReference>
<evidence type="ECO:0000313" key="3">
    <source>
        <dbReference type="EMBL" id="EKF26444.1"/>
    </source>
</evidence>
<evidence type="ECO:0000259" key="2">
    <source>
        <dbReference type="Pfam" id="PF22925"/>
    </source>
</evidence>
<keyword evidence="4" id="KW-1185">Reference proteome</keyword>
<sequence>PLMGARAGSNGENKLMGLSYNSGKGWKLLCGGETSKELSSPLEPGKQHQVAIVLRNGSQGSAYVDGKRVDGVPCELEVTDSNGISHFYIGGDGGSAEEKESRGVVPVTVTNVLLYNRPLTFSGGSAEEEKDVASPADAASHTAAGGQKTTAGESATAQQLPPSPSEGSEGRAADSNSHAVEGATGDGGSVRESGMALPSLLLLLLGLWGFA</sequence>
<dbReference type="Pfam" id="PF22925">
    <property type="entry name" value="TS_C"/>
    <property type="match status" value="1"/>
</dbReference>
<name>K2ML68_TRYCR</name>
<feature type="compositionally biased region" description="Polar residues" evidence="1">
    <location>
        <begin position="147"/>
        <end position="160"/>
    </location>
</feature>
<dbReference type="PRINTS" id="PR01803">
    <property type="entry name" value="TCSIALIDASE"/>
</dbReference>
<dbReference type="Pfam" id="PF11052">
    <property type="entry name" value="Tr-sialidase_C"/>
    <property type="match status" value="1"/>
</dbReference>
<proteinExistence type="predicted"/>
<organism evidence="3 4">
    <name type="scientific">Trypanosoma cruzi marinkellei</name>
    <dbReference type="NCBI Taxonomy" id="85056"/>
    <lineage>
        <taxon>Eukaryota</taxon>
        <taxon>Discoba</taxon>
        <taxon>Euglenozoa</taxon>
        <taxon>Kinetoplastea</taxon>
        <taxon>Metakinetoplastina</taxon>
        <taxon>Trypanosomatida</taxon>
        <taxon>Trypanosomatidae</taxon>
        <taxon>Trypanosoma</taxon>
        <taxon>Schizotrypanum</taxon>
    </lineage>
</organism>
<feature type="compositionally biased region" description="Low complexity" evidence="1">
    <location>
        <begin position="133"/>
        <end position="144"/>
    </location>
</feature>
<dbReference type="InterPro" id="IPR055239">
    <property type="entry name" value="TS_C"/>
</dbReference>
<reference evidence="3 4" key="1">
    <citation type="journal article" date="2012" name="BMC Genomics">
        <title>Comparative genomic analysis of human infective Trypanosoma cruzi lineages with the bat-restricted subspecies T. cruzi marinkellei.</title>
        <authorList>
            <person name="Franzen O."/>
            <person name="Talavera-Lopez C."/>
            <person name="Ochaya S."/>
            <person name="Butler C.E."/>
            <person name="Messenger L.A."/>
            <person name="Lewis M.D."/>
            <person name="Llewellyn M.S."/>
            <person name="Marinkelle C.J."/>
            <person name="Tyler K.M."/>
            <person name="Miles M.A."/>
            <person name="Andersson B."/>
        </authorList>
    </citation>
    <scope>NUCLEOTIDE SEQUENCE [LARGE SCALE GENOMIC DNA]</scope>
    <source>
        <strain evidence="3 4">B7</strain>
    </source>
</reference>